<evidence type="ECO:0000256" key="4">
    <source>
        <dbReference type="ARBA" id="ARBA00022553"/>
    </source>
</evidence>
<dbReference type="InterPro" id="IPR004358">
    <property type="entry name" value="Sig_transdc_His_kin-like_C"/>
</dbReference>
<dbReference type="Pfam" id="PF00512">
    <property type="entry name" value="HisKA"/>
    <property type="match status" value="1"/>
</dbReference>
<evidence type="ECO:0000256" key="10">
    <source>
        <dbReference type="ARBA" id="ARBA00023136"/>
    </source>
</evidence>
<evidence type="ECO:0000259" key="13">
    <source>
        <dbReference type="PROSITE" id="PS50109"/>
    </source>
</evidence>
<dbReference type="PANTHER" id="PTHR45436:SF5">
    <property type="entry name" value="SENSOR HISTIDINE KINASE TRCS"/>
    <property type="match status" value="1"/>
</dbReference>
<evidence type="ECO:0000313" key="15">
    <source>
        <dbReference type="EMBL" id="SIQ36633.1"/>
    </source>
</evidence>
<dbReference type="SMART" id="SM00388">
    <property type="entry name" value="HisKA"/>
    <property type="match status" value="1"/>
</dbReference>
<dbReference type="RefSeq" id="WP_076426334.1">
    <property type="nucleotide sequence ID" value="NZ_FTMP01000003.1"/>
</dbReference>
<feature type="transmembrane region" description="Helical" evidence="12">
    <location>
        <begin position="157"/>
        <end position="176"/>
    </location>
</feature>
<comment type="subcellular location">
    <subcellularLocation>
        <location evidence="2">Membrane</location>
    </subcellularLocation>
</comment>
<evidence type="ECO:0000256" key="12">
    <source>
        <dbReference type="SAM" id="Phobius"/>
    </source>
</evidence>
<reference evidence="15 16" key="1">
    <citation type="submission" date="2017-01" db="EMBL/GenBank/DDBJ databases">
        <authorList>
            <person name="Mah S.A."/>
            <person name="Swanson W.J."/>
            <person name="Moy G.W."/>
            <person name="Vacquier V.D."/>
        </authorList>
    </citation>
    <scope>NUCLEOTIDE SEQUENCE [LARGE SCALE GENOMIC DNA]</scope>
    <source>
        <strain evidence="15 16">RU36E</strain>
    </source>
</reference>
<keyword evidence="7 15" id="KW-0418">Kinase</keyword>
<evidence type="ECO:0000256" key="1">
    <source>
        <dbReference type="ARBA" id="ARBA00000085"/>
    </source>
</evidence>
<keyword evidence="11" id="KW-0175">Coiled coil</keyword>
<feature type="transmembrane region" description="Helical" evidence="12">
    <location>
        <begin position="7"/>
        <end position="30"/>
    </location>
</feature>
<dbReference type="Gene3D" id="3.30.450.170">
    <property type="entry name" value="Two-component histidine kinase, sensor domain"/>
    <property type="match status" value="1"/>
</dbReference>
<dbReference type="EC" id="2.7.13.3" evidence="3"/>
<dbReference type="Gene3D" id="1.10.287.130">
    <property type="match status" value="1"/>
</dbReference>
<dbReference type="PANTHER" id="PTHR45436">
    <property type="entry name" value="SENSOR HISTIDINE KINASE YKOH"/>
    <property type="match status" value="1"/>
</dbReference>
<dbReference type="Pfam" id="PF02518">
    <property type="entry name" value="HATPase_c"/>
    <property type="match status" value="1"/>
</dbReference>
<keyword evidence="4" id="KW-0597">Phosphoprotein</keyword>
<feature type="domain" description="HAMP" evidence="14">
    <location>
        <begin position="177"/>
        <end position="232"/>
    </location>
</feature>
<dbReference type="InterPro" id="IPR036097">
    <property type="entry name" value="HisK_dim/P_sf"/>
</dbReference>
<dbReference type="PROSITE" id="PS50109">
    <property type="entry name" value="HIS_KIN"/>
    <property type="match status" value="1"/>
</dbReference>
<keyword evidence="6 12" id="KW-0812">Transmembrane</keyword>
<dbReference type="PRINTS" id="PR00344">
    <property type="entry name" value="BCTRLSENSOR"/>
</dbReference>
<dbReference type="InterPro" id="IPR031930">
    <property type="entry name" value="HK_sensor"/>
</dbReference>
<dbReference type="InterPro" id="IPR003661">
    <property type="entry name" value="HisK_dim/P_dom"/>
</dbReference>
<accession>A0A1N6S668</accession>
<proteinExistence type="predicted"/>
<evidence type="ECO:0000256" key="2">
    <source>
        <dbReference type="ARBA" id="ARBA00004370"/>
    </source>
</evidence>
<organism evidence="15 16">
    <name type="scientific">Aquipseudomonas alcaligenes</name>
    <name type="common">Pseudomonas alcaligenes</name>
    <dbReference type="NCBI Taxonomy" id="43263"/>
    <lineage>
        <taxon>Bacteria</taxon>
        <taxon>Pseudomonadati</taxon>
        <taxon>Pseudomonadota</taxon>
        <taxon>Gammaproteobacteria</taxon>
        <taxon>Pseudomonadales</taxon>
        <taxon>Pseudomonadaceae</taxon>
        <taxon>Aquipseudomonas</taxon>
    </lineage>
</organism>
<evidence type="ECO:0000313" key="16">
    <source>
        <dbReference type="Proteomes" id="UP000185841"/>
    </source>
</evidence>
<feature type="coiled-coil region" evidence="11">
    <location>
        <begin position="259"/>
        <end position="286"/>
    </location>
</feature>
<dbReference type="AlphaFoldDB" id="A0A1N6S668"/>
<keyword evidence="8 12" id="KW-1133">Transmembrane helix</keyword>
<dbReference type="SMART" id="SM00387">
    <property type="entry name" value="HATPase_c"/>
    <property type="match status" value="1"/>
</dbReference>
<evidence type="ECO:0000259" key="14">
    <source>
        <dbReference type="PROSITE" id="PS50885"/>
    </source>
</evidence>
<evidence type="ECO:0000256" key="11">
    <source>
        <dbReference type="SAM" id="Coils"/>
    </source>
</evidence>
<evidence type="ECO:0000256" key="6">
    <source>
        <dbReference type="ARBA" id="ARBA00022692"/>
    </source>
</evidence>
<dbReference type="InterPro" id="IPR003660">
    <property type="entry name" value="HAMP_dom"/>
</dbReference>
<evidence type="ECO:0000256" key="3">
    <source>
        <dbReference type="ARBA" id="ARBA00012438"/>
    </source>
</evidence>
<dbReference type="Pfam" id="PF00672">
    <property type="entry name" value="HAMP"/>
    <property type="match status" value="1"/>
</dbReference>
<dbReference type="InterPro" id="IPR005467">
    <property type="entry name" value="His_kinase_dom"/>
</dbReference>
<dbReference type="SUPFAM" id="SSF55874">
    <property type="entry name" value="ATPase domain of HSP90 chaperone/DNA topoisomerase II/histidine kinase"/>
    <property type="match status" value="1"/>
</dbReference>
<dbReference type="PROSITE" id="PS50885">
    <property type="entry name" value="HAMP"/>
    <property type="match status" value="1"/>
</dbReference>
<dbReference type="Pfam" id="PF16750">
    <property type="entry name" value="HK_sensor"/>
    <property type="match status" value="1"/>
</dbReference>
<dbReference type="InterPro" id="IPR003594">
    <property type="entry name" value="HATPase_dom"/>
</dbReference>
<dbReference type="SUPFAM" id="SSF47384">
    <property type="entry name" value="Homodimeric domain of signal transducing histidine kinase"/>
    <property type="match status" value="1"/>
</dbReference>
<gene>
    <name evidence="15" type="ORF">SAMN05878282_103387</name>
</gene>
<feature type="domain" description="Histidine kinase" evidence="13">
    <location>
        <begin position="240"/>
        <end position="446"/>
    </location>
</feature>
<dbReference type="CDD" id="cd00082">
    <property type="entry name" value="HisKA"/>
    <property type="match status" value="1"/>
</dbReference>
<dbReference type="SMART" id="SM00304">
    <property type="entry name" value="HAMP"/>
    <property type="match status" value="1"/>
</dbReference>
<dbReference type="Gene3D" id="1.10.8.500">
    <property type="entry name" value="HAMP domain in histidine kinase"/>
    <property type="match status" value="1"/>
</dbReference>
<sequence>MLSRHSLFWRLAALLVGFCLLMVWLVWYWGGSVERLGYYLRADDQRQLLGYAAEAEQAWRAGGRDGVDDWLADMRRRESGWVAVLGPGLHSLSSQALSAAELERLTFVRRIDWPMSKRSIGLPSLLVPFPETPEAGRLAIELPERMLPPGFTLATQLLVHGLVPGVLALLLCLLIYRQLIAPLKHLREQADALRGDHLRTRVAPLVSRRDDELGALGRAFDHMAERLEHTVSYQRQLLRDLSHELRTPLSRLRVAGECASDLEVLRQRLEREVQCMQRLVDDTLELVWLDTERPQPALETIDVAALWGVLAEDACFESGWEAARLRCELPAECRVRGHLNGLAQALENILRNAIRHSPVDGVVRLHGQRQGTHWLLHLEDQGGGVPAQELETIFRPFTRLCAARPGGEGFGLGLAIARGALRMQGGELWAENTAQGLRLSLRLPSV</sequence>
<dbReference type="CDD" id="cd06225">
    <property type="entry name" value="HAMP"/>
    <property type="match status" value="1"/>
</dbReference>
<evidence type="ECO:0000256" key="9">
    <source>
        <dbReference type="ARBA" id="ARBA00023012"/>
    </source>
</evidence>
<dbReference type="SUPFAM" id="SSF158472">
    <property type="entry name" value="HAMP domain-like"/>
    <property type="match status" value="1"/>
</dbReference>
<comment type="catalytic activity">
    <reaction evidence="1">
        <text>ATP + protein L-histidine = ADP + protein N-phospho-L-histidine.</text>
        <dbReference type="EC" id="2.7.13.3"/>
    </reaction>
</comment>
<keyword evidence="5" id="KW-0808">Transferase</keyword>
<dbReference type="EMBL" id="FTMP01000003">
    <property type="protein sequence ID" value="SIQ36633.1"/>
    <property type="molecule type" value="Genomic_DNA"/>
</dbReference>
<evidence type="ECO:0000256" key="5">
    <source>
        <dbReference type="ARBA" id="ARBA00022679"/>
    </source>
</evidence>
<dbReference type="InterPro" id="IPR050428">
    <property type="entry name" value="TCS_sensor_his_kinase"/>
</dbReference>
<dbReference type="Gene3D" id="3.30.565.10">
    <property type="entry name" value="Histidine kinase-like ATPase, C-terminal domain"/>
    <property type="match status" value="1"/>
</dbReference>
<dbReference type="InterPro" id="IPR038428">
    <property type="entry name" value="HK_sensor_dom_sf"/>
</dbReference>
<name>A0A1N6S668_AQUAC</name>
<dbReference type="GO" id="GO:0016020">
    <property type="term" value="C:membrane"/>
    <property type="evidence" value="ECO:0007669"/>
    <property type="project" value="UniProtKB-SubCell"/>
</dbReference>
<dbReference type="InterPro" id="IPR036890">
    <property type="entry name" value="HATPase_C_sf"/>
</dbReference>
<dbReference type="Proteomes" id="UP000185841">
    <property type="component" value="Unassembled WGS sequence"/>
</dbReference>
<evidence type="ECO:0000256" key="7">
    <source>
        <dbReference type="ARBA" id="ARBA00022777"/>
    </source>
</evidence>
<keyword evidence="10 12" id="KW-0472">Membrane</keyword>
<keyword evidence="9" id="KW-0902">Two-component regulatory system</keyword>
<evidence type="ECO:0000256" key="8">
    <source>
        <dbReference type="ARBA" id="ARBA00022989"/>
    </source>
</evidence>
<dbReference type="GO" id="GO:0000155">
    <property type="term" value="F:phosphorelay sensor kinase activity"/>
    <property type="evidence" value="ECO:0007669"/>
    <property type="project" value="InterPro"/>
</dbReference>
<protein>
    <recommendedName>
        <fullName evidence="3">histidine kinase</fullName>
        <ecNumber evidence="3">2.7.13.3</ecNumber>
    </recommendedName>
</protein>